<dbReference type="PANTHER" id="PTHR47942:SF63">
    <property type="entry name" value="PENTATRICOPEPTIDE REPEAT-CONTAINING PROTEIN"/>
    <property type="match status" value="1"/>
</dbReference>
<dbReference type="OrthoDB" id="47432at2759"/>
<dbReference type="Pfam" id="PF17177">
    <property type="entry name" value="PPR_long"/>
    <property type="match status" value="1"/>
</dbReference>
<dbReference type="InterPro" id="IPR051222">
    <property type="entry name" value="PPR/CCM1_RNA-binding"/>
</dbReference>
<reference evidence="4 5" key="1">
    <citation type="journal article" date="2015" name="Plant Cell">
        <title>Oil accumulation by the oleaginous diatom Fistulifera solaris as revealed by the genome and transcriptome.</title>
        <authorList>
            <person name="Tanaka T."/>
            <person name="Maeda Y."/>
            <person name="Veluchamy A."/>
            <person name="Tanaka M."/>
            <person name="Abida H."/>
            <person name="Marechal E."/>
            <person name="Bowler C."/>
            <person name="Muto M."/>
            <person name="Sunaga Y."/>
            <person name="Tanaka M."/>
            <person name="Yoshino T."/>
            <person name="Taniguchi T."/>
            <person name="Fukuda Y."/>
            <person name="Nemoto M."/>
            <person name="Matsumoto M."/>
            <person name="Wong P.S."/>
            <person name="Aburatani S."/>
            <person name="Fujibuchi W."/>
        </authorList>
    </citation>
    <scope>NUCLEOTIDE SEQUENCE [LARGE SCALE GENOMIC DNA]</scope>
    <source>
        <strain evidence="4 5">JPCC DA0580</strain>
    </source>
</reference>
<sequence>MVWSVDVRRFWQYIACFLLIHFQCLSAFSPYYRQSCQSHNSQRKDGFKIKHAFSFHISATSDSNSSQEKRRQSLVVGNDPLLSLNMNLDALARAQAAERAQELYQRIAALHREGYYAVSPDVVSFNSVIKAWQSDPSRALEFWEQEVDQLAPKDKPNTRSFNTFLLSLANAGLYKSAEELLEQMKNSESVVVPDRITYNTVLLSYLLSAEGSIAADRAEMLLKEMLSGENDLSLASIHYCRPDIISFNTVIATWANHPNPEVAVAKVEEWLQFVKSYSGVKPDIYTYTTVLHAWARYGRTRREKPRTKTENRTTYDDSSAERIREIFQEIDNAGLVPNRVTYTVAMQELALNANGGPETARELLREMLAKCDAHPEARPDVVTFSVLIDAYSDLASEFPEESIQSCTTIFSEMKQLAKKWPDVAPNERTYTSMISVLAQSRTREAGPLAEKLLQDMWNTPELTPSSYHYNACINVYAKSSRVDKAIRAERIWQDMKAKGIAEGTITYNTLLAVTSGVFGSSNVKKSGLKLGIKVFQSLQENPECIPNTLSYFYWFKTIRRLMEHNHPLRDSVVRQAFDLCCQQGCLNDTLLQYLITHFDSMCELLEPFIQVEGKQGQKDPFTIECLPREWSKNAWESRSQVEW</sequence>
<dbReference type="InParanoid" id="A0A1Z5JTF9"/>
<evidence type="ECO:0000256" key="2">
    <source>
        <dbReference type="PROSITE-ProRule" id="PRU00708"/>
    </source>
</evidence>
<gene>
    <name evidence="4" type="ORF">FisN_5Hh426</name>
</gene>
<feature type="domain" description="PROP1-like PPR" evidence="3">
    <location>
        <begin position="384"/>
        <end position="514"/>
    </location>
</feature>
<dbReference type="Proteomes" id="UP000198406">
    <property type="component" value="Unassembled WGS sequence"/>
</dbReference>
<dbReference type="InterPro" id="IPR033443">
    <property type="entry name" value="PROP1-like_PPR_dom"/>
</dbReference>
<dbReference type="AlphaFoldDB" id="A0A1Z5JTF9"/>
<dbReference type="EMBL" id="BDSP01000111">
    <property type="protein sequence ID" value="GAX17041.1"/>
    <property type="molecule type" value="Genomic_DNA"/>
</dbReference>
<proteinExistence type="predicted"/>
<keyword evidence="1" id="KW-0677">Repeat</keyword>
<keyword evidence="5" id="KW-1185">Reference proteome</keyword>
<evidence type="ECO:0000313" key="4">
    <source>
        <dbReference type="EMBL" id="GAX17041.1"/>
    </source>
</evidence>
<feature type="repeat" description="PPR" evidence="2">
    <location>
        <begin position="157"/>
        <end position="191"/>
    </location>
</feature>
<evidence type="ECO:0000259" key="3">
    <source>
        <dbReference type="Pfam" id="PF17177"/>
    </source>
</evidence>
<dbReference type="InterPro" id="IPR002885">
    <property type="entry name" value="PPR_rpt"/>
</dbReference>
<organism evidence="4 5">
    <name type="scientific">Fistulifera solaris</name>
    <name type="common">Oleaginous diatom</name>
    <dbReference type="NCBI Taxonomy" id="1519565"/>
    <lineage>
        <taxon>Eukaryota</taxon>
        <taxon>Sar</taxon>
        <taxon>Stramenopiles</taxon>
        <taxon>Ochrophyta</taxon>
        <taxon>Bacillariophyta</taxon>
        <taxon>Bacillariophyceae</taxon>
        <taxon>Bacillariophycidae</taxon>
        <taxon>Naviculales</taxon>
        <taxon>Naviculaceae</taxon>
        <taxon>Fistulifera</taxon>
    </lineage>
</organism>
<dbReference type="PROSITE" id="PS51375">
    <property type="entry name" value="PPR"/>
    <property type="match status" value="2"/>
</dbReference>
<evidence type="ECO:0000256" key="1">
    <source>
        <dbReference type="ARBA" id="ARBA00022737"/>
    </source>
</evidence>
<evidence type="ECO:0000313" key="5">
    <source>
        <dbReference type="Proteomes" id="UP000198406"/>
    </source>
</evidence>
<dbReference type="InterPro" id="IPR011990">
    <property type="entry name" value="TPR-like_helical_dom_sf"/>
</dbReference>
<accession>A0A1Z5JTF9</accession>
<protein>
    <recommendedName>
        <fullName evidence="3">PROP1-like PPR domain-containing protein</fullName>
    </recommendedName>
</protein>
<dbReference type="Gene3D" id="1.25.40.10">
    <property type="entry name" value="Tetratricopeptide repeat domain"/>
    <property type="match status" value="3"/>
</dbReference>
<comment type="caution">
    <text evidence="4">The sequence shown here is derived from an EMBL/GenBank/DDBJ whole genome shotgun (WGS) entry which is preliminary data.</text>
</comment>
<dbReference type="Pfam" id="PF13812">
    <property type="entry name" value="PPR_3"/>
    <property type="match status" value="1"/>
</dbReference>
<dbReference type="PANTHER" id="PTHR47942">
    <property type="entry name" value="TETRATRICOPEPTIDE REPEAT (TPR)-LIKE SUPERFAMILY PROTEIN-RELATED"/>
    <property type="match status" value="1"/>
</dbReference>
<feature type="repeat" description="PPR" evidence="2">
    <location>
        <begin position="465"/>
        <end position="502"/>
    </location>
</feature>
<name>A0A1Z5JTF9_FISSO</name>